<dbReference type="InterPro" id="IPR040466">
    <property type="entry name" value="NKAP"/>
</dbReference>
<evidence type="ECO:0000313" key="4">
    <source>
        <dbReference type="EMBL" id="PRW59856.1"/>
    </source>
</evidence>
<reference evidence="4 5" key="1">
    <citation type="journal article" date="2018" name="Plant J.">
        <title>Genome sequences of Chlorella sorokiniana UTEX 1602 and Micractinium conductrix SAG 241.80: implications to maltose excretion by a green alga.</title>
        <authorList>
            <person name="Arriola M.B."/>
            <person name="Velmurugan N."/>
            <person name="Zhang Y."/>
            <person name="Plunkett M.H."/>
            <person name="Hondzo H."/>
            <person name="Barney B.M."/>
        </authorList>
    </citation>
    <scope>NUCLEOTIDE SEQUENCE [LARGE SCALE GENOMIC DNA]</scope>
    <source>
        <strain evidence="5">UTEX 1602</strain>
    </source>
</reference>
<feature type="compositionally biased region" description="Basic and acidic residues" evidence="2">
    <location>
        <begin position="7"/>
        <end position="31"/>
    </location>
</feature>
<comment type="similarity">
    <text evidence="1">Belongs to the NKAP family.</text>
</comment>
<protein>
    <submittedName>
        <fullName evidence="4">UPF0396-like</fullName>
    </submittedName>
</protein>
<dbReference type="STRING" id="3076.A0A2P6U0L6"/>
<proteinExistence type="inferred from homology"/>
<dbReference type="GO" id="GO:0003682">
    <property type="term" value="F:chromatin binding"/>
    <property type="evidence" value="ECO:0007669"/>
    <property type="project" value="InterPro"/>
</dbReference>
<name>A0A2P6U0L6_CHLSO</name>
<feature type="domain" description="NF-kappa-B-activating protein C-terminal" evidence="3">
    <location>
        <begin position="220"/>
        <end position="319"/>
    </location>
</feature>
<evidence type="ECO:0000259" key="3">
    <source>
        <dbReference type="Pfam" id="PF06047"/>
    </source>
</evidence>
<dbReference type="EMBL" id="LHPG02000003">
    <property type="protein sequence ID" value="PRW59856.1"/>
    <property type="molecule type" value="Genomic_DNA"/>
</dbReference>
<sequence length="336" mass="37668">MPLLHPVYDDRSRGDRGERWQNGDGHRRDEGLPGEFRGRGGGPRRQRDDGDVSEDDIKAENFEEFRRLKRVKMMERGVKSIWRVTPSPPPEERERLVREHKAEVERQHQEQLRRQHTAQREAELKKAREAAAAGAAEGLDPELAALAAADGTGVAAATAREEDEVEADINRREAQLFTDWLEEARRHAAEEAAARQAAEEEEKLVGPAAPLMTGGDAFQADYGTHLLPGEGQAMAAYVQAGKRIPRRGEVGLDSTEIEKFEQIGYVMSGSRHSRMNAVRIRKENQVYTAEEKAALAMFNFEENKRKEAKILEEMRRLVDRTLGGPEDEAGPPPPPA</sequence>
<feature type="region of interest" description="Disordered" evidence="2">
    <location>
        <begin position="1"/>
        <end position="58"/>
    </location>
</feature>
<accession>A0A2P6U0L6</accession>
<evidence type="ECO:0000256" key="2">
    <source>
        <dbReference type="SAM" id="MobiDB-lite"/>
    </source>
</evidence>
<dbReference type="PANTHER" id="PTHR13087">
    <property type="entry name" value="NF-KAPPA B ACTIVATING PROTEIN"/>
    <property type="match status" value="1"/>
</dbReference>
<dbReference type="PANTHER" id="PTHR13087:SF0">
    <property type="entry name" value="NFKB ACTIVATING PROTEIN LIKE"/>
    <property type="match status" value="1"/>
</dbReference>
<feature type="region of interest" description="Disordered" evidence="2">
    <location>
        <begin position="82"/>
        <end position="136"/>
    </location>
</feature>
<gene>
    <name evidence="4" type="ORF">C2E21_1771</name>
</gene>
<keyword evidence="5" id="KW-1185">Reference proteome</keyword>
<feature type="compositionally biased region" description="Basic and acidic residues" evidence="2">
    <location>
        <begin position="45"/>
        <end position="58"/>
    </location>
</feature>
<dbReference type="GO" id="GO:0005634">
    <property type="term" value="C:nucleus"/>
    <property type="evidence" value="ECO:0007669"/>
    <property type="project" value="TreeGrafter"/>
</dbReference>
<evidence type="ECO:0000313" key="5">
    <source>
        <dbReference type="Proteomes" id="UP000239899"/>
    </source>
</evidence>
<dbReference type="Pfam" id="PF06047">
    <property type="entry name" value="Nkap_C"/>
    <property type="match status" value="1"/>
</dbReference>
<comment type="caution">
    <text evidence="4">The sequence shown here is derived from an EMBL/GenBank/DDBJ whole genome shotgun (WGS) entry which is preliminary data.</text>
</comment>
<organism evidence="4 5">
    <name type="scientific">Chlorella sorokiniana</name>
    <name type="common">Freshwater green alga</name>
    <dbReference type="NCBI Taxonomy" id="3076"/>
    <lineage>
        <taxon>Eukaryota</taxon>
        <taxon>Viridiplantae</taxon>
        <taxon>Chlorophyta</taxon>
        <taxon>core chlorophytes</taxon>
        <taxon>Trebouxiophyceae</taxon>
        <taxon>Chlorellales</taxon>
        <taxon>Chlorellaceae</taxon>
        <taxon>Chlorella clade</taxon>
        <taxon>Chlorella</taxon>
    </lineage>
</organism>
<dbReference type="Proteomes" id="UP000239899">
    <property type="component" value="Unassembled WGS sequence"/>
</dbReference>
<dbReference type="InterPro" id="IPR009269">
    <property type="entry name" value="NKAP_C"/>
</dbReference>
<evidence type="ECO:0000256" key="1">
    <source>
        <dbReference type="ARBA" id="ARBA00009313"/>
    </source>
</evidence>
<feature type="compositionally biased region" description="Basic and acidic residues" evidence="2">
    <location>
        <begin position="90"/>
        <end position="129"/>
    </location>
</feature>
<dbReference type="AlphaFoldDB" id="A0A2P6U0L6"/>
<dbReference type="GO" id="GO:0010468">
    <property type="term" value="P:regulation of gene expression"/>
    <property type="evidence" value="ECO:0007669"/>
    <property type="project" value="TreeGrafter"/>
</dbReference>
<dbReference type="OrthoDB" id="273141at2759"/>